<dbReference type="PANTHER" id="PTHR45789">
    <property type="entry name" value="FI18025P1"/>
    <property type="match status" value="1"/>
</dbReference>
<reference evidence="15" key="1">
    <citation type="submission" date="2025-08" db="UniProtKB">
        <authorList>
            <consortium name="RefSeq"/>
        </authorList>
    </citation>
    <scope>IDENTIFICATION</scope>
    <source>
        <tissue evidence="15">Blood</tissue>
    </source>
</reference>
<evidence type="ECO:0000256" key="7">
    <source>
        <dbReference type="ARBA" id="ARBA00023159"/>
    </source>
</evidence>
<dbReference type="SUPFAM" id="SSF47095">
    <property type="entry name" value="HMG-box"/>
    <property type="match status" value="1"/>
</dbReference>
<dbReference type="GeneID" id="109569286"/>
<feature type="compositionally biased region" description="Low complexity" evidence="12">
    <location>
        <begin position="451"/>
        <end position="468"/>
    </location>
</feature>
<evidence type="ECO:0000256" key="10">
    <source>
        <dbReference type="PROSITE-ProRule" id="PRU00267"/>
    </source>
</evidence>
<proteinExistence type="predicted"/>
<evidence type="ECO:0000256" key="4">
    <source>
        <dbReference type="ARBA" id="ARBA00022782"/>
    </source>
</evidence>
<evidence type="ECO:0000259" key="13">
    <source>
        <dbReference type="PROSITE" id="PS50118"/>
    </source>
</evidence>
<dbReference type="SMART" id="SM00398">
    <property type="entry name" value="HMG"/>
    <property type="match status" value="1"/>
</dbReference>
<keyword evidence="8" id="KW-0804">Transcription</keyword>
<keyword evidence="2" id="KW-0217">Developmental protein</keyword>
<keyword evidence="6 10" id="KW-0238">DNA-binding</keyword>
<dbReference type="Proteomes" id="UP001652663">
    <property type="component" value="Chromosome 15"/>
</dbReference>
<name>A0ABM4TI42_BOSIN</name>
<keyword evidence="7" id="KW-0010">Activator</keyword>
<keyword evidence="3" id="KW-1017">Isopeptide bond</keyword>
<keyword evidence="11" id="KW-0175">Coiled coil</keyword>
<evidence type="ECO:0000256" key="11">
    <source>
        <dbReference type="SAM" id="Coils"/>
    </source>
</evidence>
<organism evidence="14 15">
    <name type="scientific">Bos indicus</name>
    <name type="common">Zebu</name>
    <dbReference type="NCBI Taxonomy" id="9915"/>
    <lineage>
        <taxon>Eukaryota</taxon>
        <taxon>Metazoa</taxon>
        <taxon>Chordata</taxon>
        <taxon>Craniata</taxon>
        <taxon>Vertebrata</taxon>
        <taxon>Euteleostomi</taxon>
        <taxon>Mammalia</taxon>
        <taxon>Eutheria</taxon>
        <taxon>Laurasiatheria</taxon>
        <taxon>Artiodactyla</taxon>
        <taxon>Ruminantia</taxon>
        <taxon>Pecora</taxon>
        <taxon>Bovidae</taxon>
        <taxon>Bovinae</taxon>
        <taxon>Bos</taxon>
    </lineage>
</organism>
<evidence type="ECO:0000256" key="3">
    <source>
        <dbReference type="ARBA" id="ARBA00022499"/>
    </source>
</evidence>
<dbReference type="CDD" id="cd22042">
    <property type="entry name" value="HMG-box_EGL13-like"/>
    <property type="match status" value="1"/>
</dbReference>
<keyword evidence="9 10" id="KW-0539">Nucleus</keyword>
<dbReference type="Pfam" id="PF00505">
    <property type="entry name" value="HMG_box"/>
    <property type="match status" value="1"/>
</dbReference>
<dbReference type="InterPro" id="IPR036910">
    <property type="entry name" value="HMG_box_dom_sf"/>
</dbReference>
<evidence type="ECO:0000313" key="14">
    <source>
        <dbReference type="Proteomes" id="UP001652663"/>
    </source>
</evidence>
<evidence type="ECO:0000256" key="12">
    <source>
        <dbReference type="SAM" id="MobiDB-lite"/>
    </source>
</evidence>
<evidence type="ECO:0000256" key="6">
    <source>
        <dbReference type="ARBA" id="ARBA00023125"/>
    </source>
</evidence>
<feature type="DNA-binding region" description="HMG box" evidence="10">
    <location>
        <begin position="624"/>
        <end position="692"/>
    </location>
</feature>
<protein>
    <submittedName>
        <fullName evidence="15">Transcription factor SOX-6 isoform X12</fullName>
    </submittedName>
</protein>
<dbReference type="PANTHER" id="PTHR45789:SF1">
    <property type="entry name" value="TRANSCRIPTION FACTOR SOX-6"/>
    <property type="match status" value="1"/>
</dbReference>
<dbReference type="RefSeq" id="XP_070659720.1">
    <property type="nucleotide sequence ID" value="XM_070803619.1"/>
</dbReference>
<feature type="domain" description="HMG box" evidence="13">
    <location>
        <begin position="624"/>
        <end position="692"/>
    </location>
</feature>
<gene>
    <name evidence="15" type="primary">SOX6</name>
</gene>
<dbReference type="InterPro" id="IPR009071">
    <property type="entry name" value="HMG_box_dom"/>
</dbReference>
<evidence type="ECO:0000256" key="8">
    <source>
        <dbReference type="ARBA" id="ARBA00023163"/>
    </source>
</evidence>
<feature type="coiled-coil region" evidence="11">
    <location>
        <begin position="214"/>
        <end position="287"/>
    </location>
</feature>
<dbReference type="InterPro" id="IPR051356">
    <property type="entry name" value="SOX/SOX-like_TF"/>
</dbReference>
<keyword evidence="14" id="KW-1185">Reference proteome</keyword>
<evidence type="ECO:0000256" key="2">
    <source>
        <dbReference type="ARBA" id="ARBA00022473"/>
    </source>
</evidence>
<evidence type="ECO:0000313" key="15">
    <source>
        <dbReference type="RefSeq" id="XP_070659720.1"/>
    </source>
</evidence>
<comment type="subcellular location">
    <subcellularLocation>
        <location evidence="1">Nucleus</location>
    </subcellularLocation>
</comment>
<evidence type="ECO:0000256" key="1">
    <source>
        <dbReference type="ARBA" id="ARBA00004123"/>
    </source>
</evidence>
<feature type="region of interest" description="Disordered" evidence="12">
    <location>
        <begin position="756"/>
        <end position="831"/>
    </location>
</feature>
<sequence>MYLFFSELICICLHVRRQKTWADMYSTDTRMSSKQATSPFACTADGEEAMTQDLTSREKEEGSDQHVASHLPLHPIMHNKPHSEELPTLVNTIQQDADWDSVLSSQQRMESENNKLCSLYSFRNTSTSPHKPDEGSRDREIMTSVTFGTPERRKGSLADVVDTLKQKKLEEMTRTEQEDSSCMEKLLSKDWKEKMERLNTSELLGEIKGTPESLAEKERQLSTMITQLISLREQLLAAHDEQKKLAASQIEKQRQQMDLARQQQEQIARQQQQLLQQQHKINLLQQQIQVQGHMPPLMIPIFPHDQRTLAAAAAAQQGFLFPPGITYKPGDNYPVQFIPSTMAAAAASGLSPLQLQQLYAAQLASMQVSPGAKMPSTPQPPNAAGAVSPTGIKNEKRGTSPVTQVKDEAAAQPLNLSSRPKTVEPVKSPTSPTQSLFPASKTSPVNLPNKSSIPSPIGGSLGRGSSLGKWKSQHQEETYELDILSSLNSPALFGDQDTVMKAIQEARKMREQIQREQQQQQPHGVDGKLSTLNNMGLNNCRNEKERTRFENLGPQLTGKSSEDGKLGPGVIDLTRPEDAEGSKAMNGSAAKLQQYYCWPTGGATVAEARVYRDARGRASSEPHIKRPMNAFMVWAKDERRKILQAFPDMHNSNISKILGSRWKSMSNQEKQPYYEEQARLSKIHLEKYPNYKYKPRPKRTCIVDGKKLRIGEYKQLMRSRRQEMRQFFTVGQQPQIPITTGTGVVYPGAITMATTTPSPQMTSDCSSTSASPEPSLPVIQSSYGMKTDGGSLAGNEMINGEDEMEMYDDYEDDPKSDYSSENEAPEAVSAN</sequence>
<feature type="region of interest" description="Disordered" evidence="12">
    <location>
        <begin position="370"/>
        <end position="473"/>
    </location>
</feature>
<evidence type="ECO:0000256" key="5">
    <source>
        <dbReference type="ARBA" id="ARBA00023015"/>
    </source>
</evidence>
<keyword evidence="4" id="KW-0221">Differentiation</keyword>
<feature type="compositionally biased region" description="Polar residues" evidence="12">
    <location>
        <begin position="756"/>
        <end position="784"/>
    </location>
</feature>
<dbReference type="PROSITE" id="PS50118">
    <property type="entry name" value="HMG_BOX_2"/>
    <property type="match status" value="1"/>
</dbReference>
<accession>A0ABM4TI42</accession>
<keyword evidence="5" id="KW-0805">Transcription regulation</keyword>
<feature type="compositionally biased region" description="Polar residues" evidence="12">
    <location>
        <begin position="428"/>
        <end position="450"/>
    </location>
</feature>
<dbReference type="Gene3D" id="1.10.30.10">
    <property type="entry name" value="High mobility group box domain"/>
    <property type="match status" value="1"/>
</dbReference>
<feature type="compositionally biased region" description="Acidic residues" evidence="12">
    <location>
        <begin position="799"/>
        <end position="812"/>
    </location>
</feature>
<evidence type="ECO:0000256" key="9">
    <source>
        <dbReference type="ARBA" id="ARBA00023242"/>
    </source>
</evidence>